<dbReference type="Proteomes" id="UP001515500">
    <property type="component" value="Unplaced"/>
</dbReference>
<dbReference type="InterPro" id="IPR004332">
    <property type="entry name" value="Transposase_MuDR"/>
</dbReference>
<dbReference type="GeneID" id="120256790"/>
<dbReference type="Pfam" id="PF03108">
    <property type="entry name" value="DBD_Tnp_Mut"/>
    <property type="match status" value="1"/>
</dbReference>
<gene>
    <name evidence="5" type="primary">LOC120256790</name>
</gene>
<evidence type="ECO:0000259" key="2">
    <source>
        <dbReference type="Pfam" id="PF03108"/>
    </source>
</evidence>
<evidence type="ECO:0000313" key="5">
    <source>
        <dbReference type="RefSeq" id="XP_039120392.1"/>
    </source>
</evidence>
<feature type="compositionally biased region" description="Basic and acidic residues" evidence="1">
    <location>
        <begin position="552"/>
        <end position="569"/>
    </location>
</feature>
<dbReference type="AlphaFoldDB" id="A0AB40AZD5"/>
<feature type="domain" description="MULE transposase" evidence="3">
    <location>
        <begin position="226"/>
        <end position="322"/>
    </location>
</feature>
<feature type="domain" description="Transposase MuDR plant" evidence="2">
    <location>
        <begin position="31"/>
        <end position="95"/>
    </location>
</feature>
<evidence type="ECO:0000256" key="1">
    <source>
        <dbReference type="SAM" id="MobiDB-lite"/>
    </source>
</evidence>
<dbReference type="InterPro" id="IPR018289">
    <property type="entry name" value="MULE_transposase_dom"/>
</dbReference>
<evidence type="ECO:0000313" key="4">
    <source>
        <dbReference type="Proteomes" id="UP001515500"/>
    </source>
</evidence>
<protein>
    <submittedName>
        <fullName evidence="5">Uncharacterized protein LOC120256790</fullName>
    </submittedName>
</protein>
<organism evidence="4 5">
    <name type="scientific">Dioscorea cayennensis subsp. rotundata</name>
    <name type="common">White Guinea yam</name>
    <name type="synonym">Dioscorea rotundata</name>
    <dbReference type="NCBI Taxonomy" id="55577"/>
    <lineage>
        <taxon>Eukaryota</taxon>
        <taxon>Viridiplantae</taxon>
        <taxon>Streptophyta</taxon>
        <taxon>Embryophyta</taxon>
        <taxon>Tracheophyta</taxon>
        <taxon>Spermatophyta</taxon>
        <taxon>Magnoliopsida</taxon>
        <taxon>Liliopsida</taxon>
        <taxon>Dioscoreales</taxon>
        <taxon>Dioscoreaceae</taxon>
        <taxon>Dioscorea</taxon>
    </lineage>
</organism>
<accession>A0AB40AZD5</accession>
<proteinExistence type="predicted"/>
<keyword evidence="4" id="KW-1185">Reference proteome</keyword>
<feature type="region of interest" description="Disordered" evidence="1">
    <location>
        <begin position="529"/>
        <end position="569"/>
    </location>
</feature>
<sequence>MSLNRGTFPPHQQPSGVLAIRPSSEDHEIVSMEVGDQFPDSEHFKDALRNFSIKRNFNFTFIKNDKQRVTVKCAAEGCEWRVHASMEGNHETFRIKTMYPTHTCGGGIGTSSHPKASKKWVSARVIQKRKDRPLYRAIDIQRDMLRDHGVYLSYKQAWLGKEVAKDVLHGSEVASYDLLMWYAKKVLVTNHGSVAIVENDGSLFKRAFFSFKACVIGFKTGCRPLLYLDGTHLLGKYGGTLLGATGKDGNDGFFHVAFAIIDNETDANWTWFLSKLGDTIYDDDEYVKIITFIPDRSKGLINAVAKVFPSSPHVYCWRHLEANFMKANVRLGKSLKERCWSILSRIAFSCAEKEFDDVVADLLSTSADAHQWLMQKSDLAHWANYMFKGDRWREMYSNVAESFNAWIKEARHLPVTNMVDSIRFKLMGMLCHRCEQSQRWERCLCPVIHRKIEELLEESRNLLVGRSDGDHSEVVDQKNYCIDETQIFIDISMTTSLMDSSRASISEAIFPMTDNDKPDDINRELLVRPPITKKPVGRPRRKLLESQPSSVRELRCSRCHDAGHNRRSS</sequence>
<dbReference type="RefSeq" id="XP_039120392.1">
    <property type="nucleotide sequence ID" value="XM_039264458.1"/>
</dbReference>
<dbReference type="Pfam" id="PF10551">
    <property type="entry name" value="MULE"/>
    <property type="match status" value="1"/>
</dbReference>
<dbReference type="PANTHER" id="PTHR31973">
    <property type="entry name" value="POLYPROTEIN, PUTATIVE-RELATED"/>
    <property type="match status" value="1"/>
</dbReference>
<reference evidence="5" key="1">
    <citation type="submission" date="2025-08" db="UniProtKB">
        <authorList>
            <consortium name="RefSeq"/>
        </authorList>
    </citation>
    <scope>IDENTIFICATION</scope>
</reference>
<dbReference type="PANTHER" id="PTHR31973:SF166">
    <property type="entry name" value="OS10G0104700 PROTEIN"/>
    <property type="match status" value="1"/>
</dbReference>
<evidence type="ECO:0000259" key="3">
    <source>
        <dbReference type="Pfam" id="PF10551"/>
    </source>
</evidence>
<name>A0AB40AZD5_DIOCR</name>